<feature type="compositionally biased region" description="Low complexity" evidence="1">
    <location>
        <begin position="445"/>
        <end position="457"/>
    </location>
</feature>
<keyword evidence="3" id="KW-1185">Reference proteome</keyword>
<dbReference type="AlphaFoldDB" id="A0A4Y3R9J5"/>
<feature type="region of interest" description="Disordered" evidence="1">
    <location>
        <begin position="410"/>
        <end position="476"/>
    </location>
</feature>
<proteinExistence type="predicted"/>
<evidence type="ECO:0000313" key="3">
    <source>
        <dbReference type="Proteomes" id="UP000315226"/>
    </source>
</evidence>
<protein>
    <submittedName>
        <fullName evidence="2">Uncharacterized protein</fullName>
    </submittedName>
</protein>
<dbReference type="EMBL" id="BJMN01000001">
    <property type="protein sequence ID" value="GEB54425.1"/>
    <property type="molecule type" value="Genomic_DNA"/>
</dbReference>
<gene>
    <name evidence="2" type="ORF">SGA01_00300</name>
</gene>
<organism evidence="2 3">
    <name type="scientific">Streptomyces gardneri</name>
    <dbReference type="NCBI Taxonomy" id="66892"/>
    <lineage>
        <taxon>Bacteria</taxon>
        <taxon>Bacillati</taxon>
        <taxon>Actinomycetota</taxon>
        <taxon>Actinomycetes</taxon>
        <taxon>Kitasatosporales</taxon>
        <taxon>Streptomycetaceae</taxon>
        <taxon>Streptomyces</taxon>
    </lineage>
</organism>
<accession>A0A4Y3R9J5</accession>
<feature type="compositionally biased region" description="Basic and acidic residues" evidence="1">
    <location>
        <begin position="425"/>
        <end position="436"/>
    </location>
</feature>
<feature type="region of interest" description="Disordered" evidence="1">
    <location>
        <begin position="324"/>
        <end position="358"/>
    </location>
</feature>
<evidence type="ECO:0000256" key="1">
    <source>
        <dbReference type="SAM" id="MobiDB-lite"/>
    </source>
</evidence>
<comment type="caution">
    <text evidence="2">The sequence shown here is derived from an EMBL/GenBank/DDBJ whole genome shotgun (WGS) entry which is preliminary data.</text>
</comment>
<dbReference type="Proteomes" id="UP000315226">
    <property type="component" value="Unassembled WGS sequence"/>
</dbReference>
<sequence length="476" mass="51281">MSLTLLNGAEATAAPLPAAATPDRPAVTQAADIRSARVAARLSGRRVEALSERTETSTTWANKDGSLTTELSAGPVRFKDAVTDAWRDVDVDLAAQADGSVAAKAHPEGLTLSGRTGAPARSLLAARSAPATDLVTLGQGDEQITLQWRGGLPAPLLDGTRATYVDAVPGADVVIEATRTGFEQFVDIKSRPAAGFSYTLPLRTKGLKVEPRPDGSVLFTDKKSRKSAVMPAPVMWDATVDPVSGEHTRQARVAMKAVKTKGGVDLTLTPDAGFLTDPAMKYPVTVDPVVHRSGLDRVAVDGPAGVDRGEGHLDRDPRQRLLLGHPAGRLDQRQRHHDGAGMGLGQGRQVPHGAARLRREHHRAVEAGQLRQRRHQPPEAGRHLQLPASHRHEAGGRSAVLLLLRRLRRQHRDTDPARHVPRPQRRQDPGRLPDLRLRHRHPGRRGPAVGVRAVRTARPGDRAGRCAGQRQDVQVP</sequence>
<name>A0A4Y3R9J5_9ACTN</name>
<evidence type="ECO:0000313" key="2">
    <source>
        <dbReference type="EMBL" id="GEB54425.1"/>
    </source>
</evidence>
<feature type="compositionally biased region" description="Basic and acidic residues" evidence="1">
    <location>
        <begin position="328"/>
        <end position="339"/>
    </location>
</feature>
<reference evidence="2 3" key="1">
    <citation type="submission" date="2019-06" db="EMBL/GenBank/DDBJ databases">
        <title>Whole genome shotgun sequence of Streptomyces gardneri NBRC 12865.</title>
        <authorList>
            <person name="Hosoyama A."/>
            <person name="Uohara A."/>
            <person name="Ohji S."/>
            <person name="Ichikawa N."/>
        </authorList>
    </citation>
    <scope>NUCLEOTIDE SEQUENCE [LARGE SCALE GENOMIC DNA]</scope>
    <source>
        <strain evidence="2 3">NBRC 12865</strain>
    </source>
</reference>